<accession>A0A9Q0S7S3</accession>
<organism evidence="2 3">
    <name type="scientific">Pseudolycoriella hygida</name>
    <dbReference type="NCBI Taxonomy" id="35572"/>
    <lineage>
        <taxon>Eukaryota</taxon>
        <taxon>Metazoa</taxon>
        <taxon>Ecdysozoa</taxon>
        <taxon>Arthropoda</taxon>
        <taxon>Hexapoda</taxon>
        <taxon>Insecta</taxon>
        <taxon>Pterygota</taxon>
        <taxon>Neoptera</taxon>
        <taxon>Endopterygota</taxon>
        <taxon>Diptera</taxon>
        <taxon>Nematocera</taxon>
        <taxon>Sciaroidea</taxon>
        <taxon>Sciaridae</taxon>
        <taxon>Pseudolycoriella</taxon>
    </lineage>
</organism>
<dbReference type="AlphaFoldDB" id="A0A9Q0S7S3"/>
<evidence type="ECO:0000256" key="1">
    <source>
        <dbReference type="SAM" id="SignalP"/>
    </source>
</evidence>
<keyword evidence="1" id="KW-0732">Signal</keyword>
<dbReference type="OrthoDB" id="6332063at2759"/>
<feature type="signal peptide" evidence="1">
    <location>
        <begin position="1"/>
        <end position="24"/>
    </location>
</feature>
<name>A0A9Q0S7S3_9DIPT</name>
<protein>
    <submittedName>
        <fullName evidence="2">Uncharacterized protein</fullName>
    </submittedName>
</protein>
<reference evidence="2" key="1">
    <citation type="submission" date="2022-07" db="EMBL/GenBank/DDBJ databases">
        <authorList>
            <person name="Trinca V."/>
            <person name="Uliana J.V.C."/>
            <person name="Torres T.T."/>
            <person name="Ward R.J."/>
            <person name="Monesi N."/>
        </authorList>
    </citation>
    <scope>NUCLEOTIDE SEQUENCE</scope>
    <source>
        <strain evidence="2">HSMRA1968</strain>
        <tissue evidence="2">Whole embryos</tissue>
    </source>
</reference>
<comment type="caution">
    <text evidence="2">The sequence shown here is derived from an EMBL/GenBank/DDBJ whole genome shotgun (WGS) entry which is preliminary data.</text>
</comment>
<keyword evidence="3" id="KW-1185">Reference proteome</keyword>
<feature type="chain" id="PRO_5040184993" evidence="1">
    <location>
        <begin position="25"/>
        <end position="67"/>
    </location>
</feature>
<proteinExistence type="predicted"/>
<dbReference type="EMBL" id="WJQU01000001">
    <property type="protein sequence ID" value="KAJ6648517.1"/>
    <property type="molecule type" value="Genomic_DNA"/>
</dbReference>
<evidence type="ECO:0000313" key="3">
    <source>
        <dbReference type="Proteomes" id="UP001151699"/>
    </source>
</evidence>
<gene>
    <name evidence="2" type="ORF">Bhyg_03747</name>
</gene>
<sequence>MSAISFRFAIVFMTIVAVTTKCTAENNDSKITCKSIGGECIANCPLTIQHPEACDCPPKTTCCVWLT</sequence>
<dbReference type="Proteomes" id="UP001151699">
    <property type="component" value="Chromosome A"/>
</dbReference>
<evidence type="ECO:0000313" key="2">
    <source>
        <dbReference type="EMBL" id="KAJ6648517.1"/>
    </source>
</evidence>